<comment type="caution">
    <text evidence="1">The sequence shown here is derived from an EMBL/GenBank/DDBJ whole genome shotgun (WGS) entry which is preliminary data.</text>
</comment>
<evidence type="ECO:0000313" key="1">
    <source>
        <dbReference type="EMBL" id="NMH75696.1"/>
    </source>
</evidence>
<keyword evidence="2" id="KW-1185">Reference proteome</keyword>
<dbReference type="Pfam" id="PF11199">
    <property type="entry name" value="DUF2891"/>
    <property type="match status" value="1"/>
</dbReference>
<reference evidence="1 2" key="1">
    <citation type="submission" date="2020-04" db="EMBL/GenBank/DDBJ databases">
        <authorList>
            <person name="Klaysubun C."/>
            <person name="Duangmal K."/>
            <person name="Lipun K."/>
        </authorList>
    </citation>
    <scope>NUCLEOTIDE SEQUENCE [LARGE SCALE GENOMIC DNA]</scope>
    <source>
        <strain evidence="1 2">JCM 11839</strain>
    </source>
</reference>
<gene>
    <name evidence="1" type="ORF">HF577_01030</name>
</gene>
<protein>
    <submittedName>
        <fullName evidence="1">DUF2891 family protein</fullName>
    </submittedName>
</protein>
<proteinExistence type="predicted"/>
<dbReference type="InterPro" id="IPR021365">
    <property type="entry name" value="DUF2891"/>
</dbReference>
<accession>A0ABX1R7D1</accession>
<name>A0ABX1R7D1_9PSEU</name>
<dbReference type="Proteomes" id="UP001296706">
    <property type="component" value="Unassembled WGS sequence"/>
</dbReference>
<dbReference type="EMBL" id="JAAXKY010000001">
    <property type="protein sequence ID" value="NMH75696.1"/>
    <property type="molecule type" value="Genomic_DNA"/>
</dbReference>
<organism evidence="1 2">
    <name type="scientific">Pseudonocardia xinjiangensis</name>
    <dbReference type="NCBI Taxonomy" id="75289"/>
    <lineage>
        <taxon>Bacteria</taxon>
        <taxon>Bacillati</taxon>
        <taxon>Actinomycetota</taxon>
        <taxon>Actinomycetes</taxon>
        <taxon>Pseudonocardiales</taxon>
        <taxon>Pseudonocardiaceae</taxon>
        <taxon>Pseudonocardia</taxon>
    </lineage>
</organism>
<sequence>MSHSDDRRRWADGFAAVALDNLTRRYPYEAHHATGSADDRALPIELHPAFATSYDWHSCVHMHWLSARLLAFGVDRDLEARLGELLAGNLTAANLHAEAAYLAAHPRYERPYGWAWAMRLAVELTASPVEALRALAPNVTPLVEAIDELTRAWLEKAAAPVRHGVHSNSAYGLVMILDAARALGRTALEDACVATARTWFLGDRDWPADWERSGQDFLSPGLAEADLMRLVLTPDEFAEWCTGFLGTARPDSPIFAPAGVVDESDGQQVHLFGLNLHRVAAGARIAEVLLPRTGAPAELGRRLVASGPQMLAAGLAASVSDEYMSTHWLATFAWEALEAIEAAAPRG</sequence>
<dbReference type="RefSeq" id="WP_169393755.1">
    <property type="nucleotide sequence ID" value="NZ_BAAAJH010000033.1"/>
</dbReference>
<evidence type="ECO:0000313" key="2">
    <source>
        <dbReference type="Proteomes" id="UP001296706"/>
    </source>
</evidence>